<name>A0ABV6DKS9_9BACL</name>
<organism evidence="4 5">
    <name type="scientific">Paenibacillus chartarius</name>
    <dbReference type="NCBI Taxonomy" id="747481"/>
    <lineage>
        <taxon>Bacteria</taxon>
        <taxon>Bacillati</taxon>
        <taxon>Bacillota</taxon>
        <taxon>Bacilli</taxon>
        <taxon>Bacillales</taxon>
        <taxon>Paenibacillaceae</taxon>
        <taxon>Paenibacillus</taxon>
    </lineage>
</organism>
<dbReference type="Gene3D" id="2.50.20.10">
    <property type="entry name" value="Lipoprotein localisation LolA/LolB/LppX"/>
    <property type="match status" value="1"/>
</dbReference>
<sequence length="471" mass="49455">MRRISLVLAAIMVVTLVLAACGGKKDAAAVVKELDQVVGKLDSYQGTGRMTLHTGQQPQEYAVEVWYQQPSFYRIKLTNEKQDITQIVLRNNDGVFVLTPHLNKSFRFQSNWPENQGQVYLYQSLADSILADKERQFTEDNGAYVFDVAANYQNSALVRQKIWLDQKNLAPKQVKVSDANANVLVEVEFSNFEFSKKFDSDSFDMQRNMTSMTLPGTMPTAKQETQGAAKAGDSQTAAGTGGGAADAGKSAAGSHDTAATGKSGSASSTAAGASQTAAPGATDKGGTATGTSTGTTVTQSTTGTAAQGTAQGTTPAAGAGAADKGTVTGTAAGASGTAAGTGSGTAAANGQQQAAEAKELDFGIITPTHTPAGVKQQQISQITVGQEKALLLRYSGKYNYTLMELKPEARETYLVPGDIVDLGYTIAVLSGEQKKTLIWTHDGVEYRLSSADLPDDEMFKIAQSVQGQLGK</sequence>
<comment type="caution">
    <text evidence="4">The sequence shown here is derived from an EMBL/GenBank/DDBJ whole genome shotgun (WGS) entry which is preliminary data.</text>
</comment>
<dbReference type="SUPFAM" id="SSF89392">
    <property type="entry name" value="Prokaryotic lipoproteins and lipoprotein localization factors"/>
    <property type="match status" value="1"/>
</dbReference>
<dbReference type="PANTHER" id="PTHR37507:SF2">
    <property type="entry name" value="SPORULATION PROTEIN YDCC"/>
    <property type="match status" value="1"/>
</dbReference>
<evidence type="ECO:0000313" key="5">
    <source>
        <dbReference type="Proteomes" id="UP001589776"/>
    </source>
</evidence>
<evidence type="ECO:0000313" key="4">
    <source>
        <dbReference type="EMBL" id="MFC0213232.1"/>
    </source>
</evidence>
<dbReference type="Proteomes" id="UP001589776">
    <property type="component" value="Unassembled WGS sequence"/>
</dbReference>
<dbReference type="PANTHER" id="PTHR37507">
    <property type="entry name" value="SPORULATION PROTEIN YDCC"/>
    <property type="match status" value="1"/>
</dbReference>
<dbReference type="EMBL" id="JBHLWN010000048">
    <property type="protein sequence ID" value="MFC0213232.1"/>
    <property type="molecule type" value="Genomic_DNA"/>
</dbReference>
<dbReference type="InterPro" id="IPR025377">
    <property type="entry name" value="DUF4367"/>
</dbReference>
<feature type="domain" description="DUF4367" evidence="3">
    <location>
        <begin position="423"/>
        <end position="465"/>
    </location>
</feature>
<evidence type="ECO:0000256" key="2">
    <source>
        <dbReference type="SAM" id="SignalP"/>
    </source>
</evidence>
<evidence type="ECO:0000256" key="1">
    <source>
        <dbReference type="SAM" id="MobiDB-lite"/>
    </source>
</evidence>
<accession>A0ABV6DKS9</accession>
<reference evidence="4 5" key="1">
    <citation type="submission" date="2024-09" db="EMBL/GenBank/DDBJ databases">
        <authorList>
            <person name="Sun Q."/>
            <person name="Mori K."/>
        </authorList>
    </citation>
    <scope>NUCLEOTIDE SEQUENCE [LARGE SCALE GENOMIC DNA]</scope>
    <source>
        <strain evidence="4 5">CCM 7759</strain>
    </source>
</reference>
<dbReference type="Pfam" id="PF14285">
    <property type="entry name" value="DUF4367"/>
    <property type="match status" value="1"/>
</dbReference>
<feature type="compositionally biased region" description="Polar residues" evidence="1">
    <location>
        <begin position="211"/>
        <end position="226"/>
    </location>
</feature>
<dbReference type="RefSeq" id="WP_377470516.1">
    <property type="nucleotide sequence ID" value="NZ_JBHLWN010000048.1"/>
</dbReference>
<dbReference type="PROSITE" id="PS51257">
    <property type="entry name" value="PROKAR_LIPOPROTEIN"/>
    <property type="match status" value="1"/>
</dbReference>
<dbReference type="InterPro" id="IPR029046">
    <property type="entry name" value="LolA/LolB/LppX"/>
</dbReference>
<evidence type="ECO:0000259" key="3">
    <source>
        <dbReference type="Pfam" id="PF14285"/>
    </source>
</evidence>
<feature type="chain" id="PRO_5047105767" evidence="2">
    <location>
        <begin position="20"/>
        <end position="471"/>
    </location>
</feature>
<keyword evidence="5" id="KW-1185">Reference proteome</keyword>
<proteinExistence type="predicted"/>
<keyword evidence="2" id="KW-0732">Signal</keyword>
<feature type="region of interest" description="Disordered" evidence="1">
    <location>
        <begin position="211"/>
        <end position="322"/>
    </location>
</feature>
<dbReference type="InterPro" id="IPR052944">
    <property type="entry name" value="Sporulation_related"/>
</dbReference>
<feature type="signal peptide" evidence="2">
    <location>
        <begin position="1"/>
        <end position="19"/>
    </location>
</feature>
<feature type="compositionally biased region" description="Low complexity" evidence="1">
    <location>
        <begin position="246"/>
        <end position="322"/>
    </location>
</feature>
<gene>
    <name evidence="4" type="ORF">ACFFK0_12360</name>
</gene>
<protein>
    <submittedName>
        <fullName evidence="4">DUF4367 domain-containing protein</fullName>
    </submittedName>
</protein>